<dbReference type="AlphaFoldDB" id="A0A9P4QJA5"/>
<reference evidence="2" key="1">
    <citation type="journal article" date="2020" name="Stud. Mycol.">
        <title>101 Dothideomycetes genomes: a test case for predicting lifestyles and emergence of pathogens.</title>
        <authorList>
            <person name="Haridas S."/>
            <person name="Albert R."/>
            <person name="Binder M."/>
            <person name="Bloem J."/>
            <person name="Labutti K."/>
            <person name="Salamov A."/>
            <person name="Andreopoulos B."/>
            <person name="Baker S."/>
            <person name="Barry K."/>
            <person name="Bills G."/>
            <person name="Bluhm B."/>
            <person name="Cannon C."/>
            <person name="Castanera R."/>
            <person name="Culley D."/>
            <person name="Daum C."/>
            <person name="Ezra D."/>
            <person name="Gonzalez J."/>
            <person name="Henrissat B."/>
            <person name="Kuo A."/>
            <person name="Liang C."/>
            <person name="Lipzen A."/>
            <person name="Lutzoni F."/>
            <person name="Magnuson J."/>
            <person name="Mondo S."/>
            <person name="Nolan M."/>
            <person name="Ohm R."/>
            <person name="Pangilinan J."/>
            <person name="Park H.-J."/>
            <person name="Ramirez L."/>
            <person name="Alfaro M."/>
            <person name="Sun H."/>
            <person name="Tritt A."/>
            <person name="Yoshinaga Y."/>
            <person name="Zwiers L.-H."/>
            <person name="Turgeon B."/>
            <person name="Goodwin S."/>
            <person name="Spatafora J."/>
            <person name="Crous P."/>
            <person name="Grigoriev I."/>
        </authorList>
    </citation>
    <scope>NUCLEOTIDE SEQUENCE</scope>
    <source>
        <strain evidence="2">CBS 125425</strain>
    </source>
</reference>
<protein>
    <submittedName>
        <fullName evidence="2">Uncharacterized protein</fullName>
    </submittedName>
</protein>
<feature type="region of interest" description="Disordered" evidence="1">
    <location>
        <begin position="146"/>
        <end position="165"/>
    </location>
</feature>
<evidence type="ECO:0000313" key="3">
    <source>
        <dbReference type="Proteomes" id="UP000799444"/>
    </source>
</evidence>
<dbReference type="EMBL" id="ML996329">
    <property type="protein sequence ID" value="KAF2727494.1"/>
    <property type="molecule type" value="Genomic_DNA"/>
</dbReference>
<keyword evidence="3" id="KW-1185">Reference proteome</keyword>
<name>A0A9P4QJA5_9PLEO</name>
<proteinExistence type="predicted"/>
<organism evidence="2 3">
    <name type="scientific">Polyplosphaeria fusca</name>
    <dbReference type="NCBI Taxonomy" id="682080"/>
    <lineage>
        <taxon>Eukaryota</taxon>
        <taxon>Fungi</taxon>
        <taxon>Dikarya</taxon>
        <taxon>Ascomycota</taxon>
        <taxon>Pezizomycotina</taxon>
        <taxon>Dothideomycetes</taxon>
        <taxon>Pleosporomycetidae</taxon>
        <taxon>Pleosporales</taxon>
        <taxon>Tetraplosphaeriaceae</taxon>
        <taxon>Polyplosphaeria</taxon>
    </lineage>
</organism>
<sequence>MQKEGSDACENSTHALVIRAIVDWASATSLGPASFRLTASQFNPVNGQTSYPSYNSYPVTMATWFRNTRLGESEELIEICDQAVLNQSALTADREPRSTNDFSTRAVLNEFKSQGTEVVRRNAARSWHMVPTPLYYARIASSRAPASRRRWSDRSPSNSITATPA</sequence>
<comment type="caution">
    <text evidence="2">The sequence shown here is derived from an EMBL/GenBank/DDBJ whole genome shotgun (WGS) entry which is preliminary data.</text>
</comment>
<accession>A0A9P4QJA5</accession>
<dbReference type="Proteomes" id="UP000799444">
    <property type="component" value="Unassembled WGS sequence"/>
</dbReference>
<evidence type="ECO:0000313" key="2">
    <source>
        <dbReference type="EMBL" id="KAF2727494.1"/>
    </source>
</evidence>
<evidence type="ECO:0000256" key="1">
    <source>
        <dbReference type="SAM" id="MobiDB-lite"/>
    </source>
</evidence>
<gene>
    <name evidence="2" type="ORF">EJ04DRAFT_529407</name>
</gene>